<organism evidence="4 5">
    <name type="scientific">Glycomyces artemisiae</name>
    <dbReference type="NCBI Taxonomy" id="1076443"/>
    <lineage>
        <taxon>Bacteria</taxon>
        <taxon>Bacillati</taxon>
        <taxon>Actinomycetota</taxon>
        <taxon>Actinomycetes</taxon>
        <taxon>Glycomycetales</taxon>
        <taxon>Glycomycetaceae</taxon>
        <taxon>Glycomyces</taxon>
    </lineage>
</organism>
<reference evidence="4 5" key="1">
    <citation type="submission" date="2018-03" db="EMBL/GenBank/DDBJ databases">
        <title>Genomic Encyclopedia of Type Strains, Phase III (KMG-III): the genomes of soil and plant-associated and newly described type strains.</title>
        <authorList>
            <person name="Whitman W."/>
        </authorList>
    </citation>
    <scope>NUCLEOTIDE SEQUENCE [LARGE SCALE GENOMIC DNA]</scope>
    <source>
        <strain evidence="4 5">CGMCC 4.7067</strain>
    </source>
</reference>
<dbReference type="RefSeq" id="WP_106365551.1">
    <property type="nucleotide sequence ID" value="NZ_PVTJ01000008.1"/>
</dbReference>
<dbReference type="GO" id="GO:0016747">
    <property type="term" value="F:acyltransferase activity, transferring groups other than amino-acyl groups"/>
    <property type="evidence" value="ECO:0007669"/>
    <property type="project" value="InterPro"/>
</dbReference>
<keyword evidence="5" id="KW-1185">Reference proteome</keyword>
<dbReference type="SUPFAM" id="SSF55729">
    <property type="entry name" value="Acyl-CoA N-acyltransferases (Nat)"/>
    <property type="match status" value="1"/>
</dbReference>
<dbReference type="PANTHER" id="PTHR43877">
    <property type="entry name" value="AMINOALKYLPHOSPHONATE N-ACETYLTRANSFERASE-RELATED-RELATED"/>
    <property type="match status" value="1"/>
</dbReference>
<dbReference type="Pfam" id="PF00583">
    <property type="entry name" value="Acetyltransf_1"/>
    <property type="match status" value="1"/>
</dbReference>
<evidence type="ECO:0000313" key="5">
    <source>
        <dbReference type="Proteomes" id="UP000238176"/>
    </source>
</evidence>
<keyword evidence="1 4" id="KW-0808">Transferase</keyword>
<evidence type="ECO:0000313" key="4">
    <source>
        <dbReference type="EMBL" id="PRY56754.1"/>
    </source>
</evidence>
<dbReference type="EMBL" id="PVTJ01000008">
    <property type="protein sequence ID" value="PRY56754.1"/>
    <property type="molecule type" value="Genomic_DNA"/>
</dbReference>
<evidence type="ECO:0000259" key="3">
    <source>
        <dbReference type="PROSITE" id="PS51186"/>
    </source>
</evidence>
<name>A0A2T0UFU6_9ACTN</name>
<evidence type="ECO:0000256" key="2">
    <source>
        <dbReference type="ARBA" id="ARBA00023315"/>
    </source>
</evidence>
<dbReference type="Gene3D" id="3.40.630.30">
    <property type="match status" value="1"/>
</dbReference>
<dbReference type="Proteomes" id="UP000238176">
    <property type="component" value="Unassembled WGS sequence"/>
</dbReference>
<dbReference type="PROSITE" id="PS51186">
    <property type="entry name" value="GNAT"/>
    <property type="match status" value="1"/>
</dbReference>
<proteinExistence type="predicted"/>
<protein>
    <submittedName>
        <fullName evidence="4">Putative acetyltransferase</fullName>
    </submittedName>
</protein>
<dbReference type="InterPro" id="IPR000182">
    <property type="entry name" value="GNAT_dom"/>
</dbReference>
<dbReference type="CDD" id="cd04301">
    <property type="entry name" value="NAT_SF"/>
    <property type="match status" value="1"/>
</dbReference>
<gene>
    <name evidence="4" type="ORF">B0I28_10865</name>
</gene>
<dbReference type="OrthoDB" id="9797178at2"/>
<dbReference type="InterPro" id="IPR050832">
    <property type="entry name" value="Bact_Acetyltransf"/>
</dbReference>
<dbReference type="InterPro" id="IPR016181">
    <property type="entry name" value="Acyl_CoA_acyltransferase"/>
</dbReference>
<keyword evidence="2" id="KW-0012">Acyltransferase</keyword>
<feature type="domain" description="N-acetyltransferase" evidence="3">
    <location>
        <begin position="2"/>
        <end position="151"/>
    </location>
</feature>
<dbReference type="AlphaFoldDB" id="A0A2T0UFU6"/>
<accession>A0A2T0UFU6</accession>
<evidence type="ECO:0000256" key="1">
    <source>
        <dbReference type="ARBA" id="ARBA00022679"/>
    </source>
</evidence>
<comment type="caution">
    <text evidence="4">The sequence shown here is derived from an EMBL/GenBank/DDBJ whole genome shotgun (WGS) entry which is preliminary data.</text>
</comment>
<sequence length="172" mass="18109">MTLIRRETDRDHAAVHAVQDAAFKGAAHASGHEADLVDALRGTEAWAPPHSLVAEIDGAVVGHVVSSYGTVAGTRVLGLGPIGVHPDRHGQGIGSALMHAALAAADARDEPAVILLGDPGLYGRFGFVPAADHGIEPEHPEWGYYFQIRTLTAWDDSLKGTFAYAPPFAEFG</sequence>